<gene>
    <name evidence="1" type="ORF">GWK47_015357</name>
</gene>
<proteinExistence type="predicted"/>
<name>A0A8J4XXB7_CHIOP</name>
<dbReference type="AlphaFoldDB" id="A0A8J4XXB7"/>
<reference evidence="1" key="1">
    <citation type="submission" date="2020-07" db="EMBL/GenBank/DDBJ databases">
        <title>The High-quality genome of the commercially important snow crab, Chionoecetes opilio.</title>
        <authorList>
            <person name="Jeong J.-H."/>
            <person name="Ryu S."/>
        </authorList>
    </citation>
    <scope>NUCLEOTIDE SEQUENCE</scope>
    <source>
        <strain evidence="1">MADBK_172401_WGS</strain>
        <tissue evidence="1">Digestive gland</tissue>
    </source>
</reference>
<evidence type="ECO:0000313" key="2">
    <source>
        <dbReference type="Proteomes" id="UP000770661"/>
    </source>
</evidence>
<evidence type="ECO:0000313" key="1">
    <source>
        <dbReference type="EMBL" id="KAG0713804.1"/>
    </source>
</evidence>
<comment type="caution">
    <text evidence="1">The sequence shown here is derived from an EMBL/GenBank/DDBJ whole genome shotgun (WGS) entry which is preliminary data.</text>
</comment>
<sequence>MKDTRLQRCCSRRGRGSTTGRHTTFLTLPLRASKQTLHDGSGYGSHVYQGVVGRNLRGSGDGVGHREGRGGRAYLLGSHDMHVEGRAVWAVDEVGGACGLVNGARRAHNQQQHHIG</sequence>
<keyword evidence="2" id="KW-1185">Reference proteome</keyword>
<accession>A0A8J4XXB7</accession>
<dbReference type="EMBL" id="JACEEZ010021060">
    <property type="protein sequence ID" value="KAG0713804.1"/>
    <property type="molecule type" value="Genomic_DNA"/>
</dbReference>
<protein>
    <submittedName>
        <fullName evidence="1">Uncharacterized protein</fullName>
    </submittedName>
</protein>
<dbReference type="Proteomes" id="UP000770661">
    <property type="component" value="Unassembled WGS sequence"/>
</dbReference>
<organism evidence="1 2">
    <name type="scientific">Chionoecetes opilio</name>
    <name type="common">Atlantic snow crab</name>
    <name type="synonym">Cancer opilio</name>
    <dbReference type="NCBI Taxonomy" id="41210"/>
    <lineage>
        <taxon>Eukaryota</taxon>
        <taxon>Metazoa</taxon>
        <taxon>Ecdysozoa</taxon>
        <taxon>Arthropoda</taxon>
        <taxon>Crustacea</taxon>
        <taxon>Multicrustacea</taxon>
        <taxon>Malacostraca</taxon>
        <taxon>Eumalacostraca</taxon>
        <taxon>Eucarida</taxon>
        <taxon>Decapoda</taxon>
        <taxon>Pleocyemata</taxon>
        <taxon>Brachyura</taxon>
        <taxon>Eubrachyura</taxon>
        <taxon>Majoidea</taxon>
        <taxon>Majidae</taxon>
        <taxon>Chionoecetes</taxon>
    </lineage>
</organism>